<dbReference type="PANTHER" id="PTHR34415:SF1">
    <property type="entry name" value="INTEGRASE CATALYTIC DOMAIN-CONTAINING PROTEIN"/>
    <property type="match status" value="1"/>
</dbReference>
<reference evidence="2" key="1">
    <citation type="submission" date="2025-08" db="UniProtKB">
        <authorList>
            <consortium name="RefSeq"/>
        </authorList>
    </citation>
    <scope>IDENTIFICATION</scope>
    <source>
        <tissue evidence="2">Whole sample</tissue>
    </source>
</reference>
<dbReference type="GeneID" id="111114369"/>
<sequence length="460" mass="51922">MEQGNQCAVTGGNVSEASWTVDLGKVYAFHSIFIYFTHEESDAVNQNAAYKLIALELEICRRIFLYEGVPVSDYMGNIVKNIALGTVNIVILSLENVSGDVVLGTMDTDELDEAIREFFPRAEISTCNEQETCSGVVNDESPLSEIIESDEEMIQRLASNYLQDDTEECVSPSTTEFDVDLSLDSLREKLSGTCCQMKCYEKFLYAEIEEHVFTMRELSRGEKDMYIIGKLKSKGTGMDSSQRKRQRYMYSYDDREVCKEAFLVLHDIGEKHLKNLVKHVKLNGPVPRSHGNKGKKPKHALLFLDIKRVVNFIVRYSEECGLPLPAVPHGNDATQSPVLLPASSTKVDIHSKYKSVCEESNERSVELSTFKGIWLQCLPHIKIASPRSDVCPKCETLRCRVVGAVSEEEKLTALNDYKRHIEISQAEHAVYRECVHRAREELQAYGDRPLPRSLPGPLHV</sequence>
<dbReference type="AlphaFoldDB" id="A0A8B8BYI6"/>
<protein>
    <submittedName>
        <fullName evidence="2">Uncharacterized protein LOC111114369</fullName>
    </submittedName>
</protein>
<dbReference type="OrthoDB" id="6124089at2759"/>
<dbReference type="Proteomes" id="UP000694844">
    <property type="component" value="Chromosome 9"/>
</dbReference>
<keyword evidence="1" id="KW-1185">Reference proteome</keyword>
<accession>A0A8B8BYI6</accession>
<dbReference type="KEGG" id="cvn:111114369"/>
<gene>
    <name evidence="2" type="primary">LOC111114369</name>
</gene>
<evidence type="ECO:0000313" key="2">
    <source>
        <dbReference type="RefSeq" id="XP_022308370.1"/>
    </source>
</evidence>
<dbReference type="PANTHER" id="PTHR34415">
    <property type="entry name" value="INTEGRASE CATALYTIC DOMAIN-CONTAINING PROTEIN"/>
    <property type="match status" value="1"/>
</dbReference>
<proteinExistence type="predicted"/>
<evidence type="ECO:0000313" key="1">
    <source>
        <dbReference type="Proteomes" id="UP000694844"/>
    </source>
</evidence>
<name>A0A8B8BYI6_CRAVI</name>
<organism evidence="1 2">
    <name type="scientific">Crassostrea virginica</name>
    <name type="common">Eastern oyster</name>
    <dbReference type="NCBI Taxonomy" id="6565"/>
    <lineage>
        <taxon>Eukaryota</taxon>
        <taxon>Metazoa</taxon>
        <taxon>Spiralia</taxon>
        <taxon>Lophotrochozoa</taxon>
        <taxon>Mollusca</taxon>
        <taxon>Bivalvia</taxon>
        <taxon>Autobranchia</taxon>
        <taxon>Pteriomorphia</taxon>
        <taxon>Ostreida</taxon>
        <taxon>Ostreoidea</taxon>
        <taxon>Ostreidae</taxon>
        <taxon>Crassostrea</taxon>
    </lineage>
</organism>
<dbReference type="RefSeq" id="XP_022308370.1">
    <property type="nucleotide sequence ID" value="XM_022452662.1"/>
</dbReference>